<feature type="domain" description="DUF1638" evidence="1">
    <location>
        <begin position="41"/>
        <end position="194"/>
    </location>
</feature>
<dbReference type="STRING" id="675511.GCA_000341735_00367"/>
<dbReference type="KEGG" id="mbur:EQU24_13395"/>
<proteinExistence type="predicted"/>
<protein>
    <submittedName>
        <fullName evidence="2">DUF1638 domain-containing protein</fullName>
    </submittedName>
</protein>
<dbReference type="AlphaFoldDB" id="A0A4P9UP40"/>
<dbReference type="Pfam" id="PF07796">
    <property type="entry name" value="DUF1638"/>
    <property type="match status" value="1"/>
</dbReference>
<accession>A0A4P9UP40</accession>
<name>A0A4P9UP40_METBY</name>
<dbReference type="Proteomes" id="UP000305881">
    <property type="component" value="Chromosome"/>
</dbReference>
<evidence type="ECO:0000259" key="1">
    <source>
        <dbReference type="Pfam" id="PF07796"/>
    </source>
</evidence>
<evidence type="ECO:0000313" key="3">
    <source>
        <dbReference type="Proteomes" id="UP000305881"/>
    </source>
</evidence>
<keyword evidence="3" id="KW-1185">Reference proteome</keyword>
<reference evidence="3" key="1">
    <citation type="journal article" date="2019" name="J. Bacteriol.">
        <title>A Mutagenic Screen Identifies a TonB-Dependent Receptor Required for the Lanthanide Metal Switch in the Type I Methanotroph 'Methylotuvimicrobium buryatense' 5GB1C.</title>
        <authorList>
            <person name="Groom J.D."/>
            <person name="Ford S.M."/>
            <person name="Pesesky M.W."/>
            <person name="Lidstrom M.E."/>
        </authorList>
    </citation>
    <scope>NUCLEOTIDE SEQUENCE [LARGE SCALE GENOMIC DNA]</scope>
    <source>
        <strain evidence="3">5GB1C</strain>
    </source>
</reference>
<dbReference type="OrthoDB" id="5570734at2"/>
<dbReference type="EMBL" id="CP035467">
    <property type="protein sequence ID" value="QCW83118.1"/>
    <property type="molecule type" value="Genomic_DNA"/>
</dbReference>
<gene>
    <name evidence="2" type="ORF">EQU24_13395</name>
</gene>
<evidence type="ECO:0000313" key="2">
    <source>
        <dbReference type="EMBL" id="QCW83118.1"/>
    </source>
</evidence>
<sequence length="207" mass="24138">MKKFVLHQEHTEPLTMVGCGILRKEVDYLIRTHGWNVQTHFLDSALHNYLNRLSKELNEALQEHEAKGEKTFVFYGSCHPLMDNYLDEHRTCRTRGQNCIVMLLGYERFMQELEKGAYFLVEDWALTWQPMITACFGNNITVVREIFHSSHKFMLALKTPCSVDFSEAAQTAADFVDLPLQWLEVDLEHLKQVLFEAIKQRLDQATT</sequence>
<dbReference type="InterPro" id="IPR012437">
    <property type="entry name" value="DUF1638"/>
</dbReference>
<organism evidence="2 3">
    <name type="scientific">Methylotuvimicrobium buryatense</name>
    <name type="common">Methylomicrobium buryatense</name>
    <dbReference type="NCBI Taxonomy" id="95641"/>
    <lineage>
        <taxon>Bacteria</taxon>
        <taxon>Pseudomonadati</taxon>
        <taxon>Pseudomonadota</taxon>
        <taxon>Gammaproteobacteria</taxon>
        <taxon>Methylococcales</taxon>
        <taxon>Methylococcaceae</taxon>
        <taxon>Methylotuvimicrobium</taxon>
    </lineage>
</organism>
<dbReference type="RefSeq" id="WP_017839015.1">
    <property type="nucleotide sequence ID" value="NZ_CP035467.1"/>
</dbReference>